<dbReference type="PRINTS" id="PR01167">
    <property type="entry name" value="INSADHFAMILY"/>
</dbReference>
<comment type="catalytic activity">
    <reaction evidence="8 10">
        <text>a primary alcohol + NAD(+) = an aldehyde + NADH + H(+)</text>
        <dbReference type="Rhea" id="RHEA:10736"/>
        <dbReference type="ChEBI" id="CHEBI:15378"/>
        <dbReference type="ChEBI" id="CHEBI:15734"/>
        <dbReference type="ChEBI" id="CHEBI:17478"/>
        <dbReference type="ChEBI" id="CHEBI:57540"/>
        <dbReference type="ChEBI" id="CHEBI:57945"/>
        <dbReference type="EC" id="1.1.1.1"/>
    </reaction>
</comment>
<keyword evidence="6 10" id="KW-0520">NAD</keyword>
<comment type="catalytic activity">
    <reaction evidence="7 10">
        <text>a secondary alcohol + NAD(+) = a ketone + NADH + H(+)</text>
        <dbReference type="Rhea" id="RHEA:10740"/>
        <dbReference type="ChEBI" id="CHEBI:15378"/>
        <dbReference type="ChEBI" id="CHEBI:17087"/>
        <dbReference type="ChEBI" id="CHEBI:35681"/>
        <dbReference type="ChEBI" id="CHEBI:57540"/>
        <dbReference type="ChEBI" id="CHEBI:57945"/>
        <dbReference type="EC" id="1.1.1.1"/>
    </reaction>
</comment>
<evidence type="ECO:0000256" key="6">
    <source>
        <dbReference type="ARBA" id="ARBA00023027"/>
    </source>
</evidence>
<protein>
    <recommendedName>
        <fullName evidence="4 10">Alcohol dehydrogenase</fullName>
        <ecNumber evidence="3 10">1.1.1.1</ecNumber>
    </recommendedName>
</protein>
<dbReference type="SMR" id="B4JRA3"/>
<dbReference type="HOGENOM" id="CLU_010194_2_16_1"/>
<dbReference type="InParanoid" id="B4JRA3"/>
<dbReference type="Proteomes" id="UP000001070">
    <property type="component" value="Unassembled WGS sequence"/>
</dbReference>
<dbReference type="PRINTS" id="PR00080">
    <property type="entry name" value="SDRFAMILY"/>
</dbReference>
<evidence type="ECO:0000256" key="5">
    <source>
        <dbReference type="ARBA" id="ARBA00023002"/>
    </source>
</evidence>
<evidence type="ECO:0000313" key="12">
    <source>
        <dbReference type="Proteomes" id="UP000001070"/>
    </source>
</evidence>
<evidence type="ECO:0000256" key="2">
    <source>
        <dbReference type="ARBA" id="ARBA00011738"/>
    </source>
</evidence>
<dbReference type="InterPro" id="IPR002425">
    <property type="entry name" value="ADH_Drosophila-type"/>
</dbReference>
<proteinExistence type="inferred from homology"/>
<gene>
    <name evidence="11" type="primary">Dgri\GH13026</name>
    <name evidence="11" type="ORF">Dgri_GH13026</name>
</gene>
<dbReference type="GO" id="GO:0006066">
    <property type="term" value="P:alcohol metabolic process"/>
    <property type="evidence" value="ECO:0007669"/>
    <property type="project" value="InterPro"/>
</dbReference>
<evidence type="ECO:0000256" key="10">
    <source>
        <dbReference type="RuleBase" id="RU000364"/>
    </source>
</evidence>
<evidence type="ECO:0000256" key="7">
    <source>
        <dbReference type="ARBA" id="ARBA00049164"/>
    </source>
</evidence>
<evidence type="ECO:0000313" key="11">
    <source>
        <dbReference type="EMBL" id="EDV99433.1"/>
    </source>
</evidence>
<dbReference type="PANTHER" id="PTHR44229">
    <property type="entry name" value="15-HYDROXYPROSTAGLANDIN DEHYDROGENASE [NAD(+)]"/>
    <property type="match status" value="1"/>
</dbReference>
<dbReference type="PhylomeDB" id="B4JRA3"/>
<dbReference type="GO" id="GO:0005737">
    <property type="term" value="C:cytoplasm"/>
    <property type="evidence" value="ECO:0007669"/>
    <property type="project" value="TreeGrafter"/>
</dbReference>
<dbReference type="EC" id="1.1.1.1" evidence="3 10"/>
<dbReference type="OrthoDB" id="417891at2759"/>
<evidence type="ECO:0000256" key="4">
    <source>
        <dbReference type="ARBA" id="ARBA00016352"/>
    </source>
</evidence>
<dbReference type="GO" id="GO:0004022">
    <property type="term" value="F:alcohol dehydrogenase (NAD+) activity"/>
    <property type="evidence" value="ECO:0007669"/>
    <property type="project" value="UniProtKB-EC"/>
</dbReference>
<evidence type="ECO:0000256" key="1">
    <source>
        <dbReference type="ARBA" id="ARBA00006484"/>
    </source>
</evidence>
<comment type="similarity">
    <text evidence="1 9">Belongs to the short-chain dehydrogenases/reductases (SDR) family.</text>
</comment>
<reference evidence="11 12" key="1">
    <citation type="journal article" date="2007" name="Nature">
        <title>Evolution of genes and genomes on the Drosophila phylogeny.</title>
        <authorList>
            <consortium name="Drosophila 12 Genomes Consortium"/>
            <person name="Clark A.G."/>
            <person name="Eisen M.B."/>
            <person name="Smith D.R."/>
            <person name="Bergman C.M."/>
            <person name="Oliver B."/>
            <person name="Markow T.A."/>
            <person name="Kaufman T.C."/>
            <person name="Kellis M."/>
            <person name="Gelbart W."/>
            <person name="Iyer V.N."/>
            <person name="Pollard D.A."/>
            <person name="Sackton T.B."/>
            <person name="Larracuente A.M."/>
            <person name="Singh N.D."/>
            <person name="Abad J.P."/>
            <person name="Abt D.N."/>
            <person name="Adryan B."/>
            <person name="Aguade M."/>
            <person name="Akashi H."/>
            <person name="Anderson W.W."/>
            <person name="Aquadro C.F."/>
            <person name="Ardell D.H."/>
            <person name="Arguello R."/>
            <person name="Artieri C.G."/>
            <person name="Barbash D.A."/>
            <person name="Barker D."/>
            <person name="Barsanti P."/>
            <person name="Batterham P."/>
            <person name="Batzoglou S."/>
            <person name="Begun D."/>
            <person name="Bhutkar A."/>
            <person name="Blanco E."/>
            <person name="Bosak S.A."/>
            <person name="Bradley R.K."/>
            <person name="Brand A.D."/>
            <person name="Brent M.R."/>
            <person name="Brooks A.N."/>
            <person name="Brown R.H."/>
            <person name="Butlin R.K."/>
            <person name="Caggese C."/>
            <person name="Calvi B.R."/>
            <person name="Bernardo de Carvalho A."/>
            <person name="Caspi A."/>
            <person name="Castrezana S."/>
            <person name="Celniker S.E."/>
            <person name="Chang J.L."/>
            <person name="Chapple C."/>
            <person name="Chatterji S."/>
            <person name="Chinwalla A."/>
            <person name="Civetta A."/>
            <person name="Clifton S.W."/>
            <person name="Comeron J.M."/>
            <person name="Costello J.C."/>
            <person name="Coyne J.A."/>
            <person name="Daub J."/>
            <person name="David R.G."/>
            <person name="Delcher A.L."/>
            <person name="Delehaunty K."/>
            <person name="Do C.B."/>
            <person name="Ebling H."/>
            <person name="Edwards K."/>
            <person name="Eickbush T."/>
            <person name="Evans J.D."/>
            <person name="Filipski A."/>
            <person name="Findeiss S."/>
            <person name="Freyhult E."/>
            <person name="Fulton L."/>
            <person name="Fulton R."/>
            <person name="Garcia A.C."/>
            <person name="Gardiner A."/>
            <person name="Garfield D.A."/>
            <person name="Garvin B.E."/>
            <person name="Gibson G."/>
            <person name="Gilbert D."/>
            <person name="Gnerre S."/>
            <person name="Godfrey J."/>
            <person name="Good R."/>
            <person name="Gotea V."/>
            <person name="Gravely B."/>
            <person name="Greenberg A.J."/>
            <person name="Griffiths-Jones S."/>
            <person name="Gross S."/>
            <person name="Guigo R."/>
            <person name="Gustafson E.A."/>
            <person name="Haerty W."/>
            <person name="Hahn M.W."/>
            <person name="Halligan D.L."/>
            <person name="Halpern A.L."/>
            <person name="Halter G.M."/>
            <person name="Han M.V."/>
            <person name="Heger A."/>
            <person name="Hillier L."/>
            <person name="Hinrichs A.S."/>
            <person name="Holmes I."/>
            <person name="Hoskins R.A."/>
            <person name="Hubisz M.J."/>
            <person name="Hultmark D."/>
            <person name="Huntley M.A."/>
            <person name="Jaffe D.B."/>
            <person name="Jagadeeshan S."/>
            <person name="Jeck W.R."/>
            <person name="Johnson J."/>
            <person name="Jones C.D."/>
            <person name="Jordan W.C."/>
            <person name="Karpen G.H."/>
            <person name="Kataoka E."/>
            <person name="Keightley P.D."/>
            <person name="Kheradpour P."/>
            <person name="Kirkness E.F."/>
            <person name="Koerich L.B."/>
            <person name="Kristiansen K."/>
            <person name="Kudrna D."/>
            <person name="Kulathinal R.J."/>
            <person name="Kumar S."/>
            <person name="Kwok R."/>
            <person name="Lander E."/>
            <person name="Langley C.H."/>
            <person name="Lapoint R."/>
            <person name="Lazzaro B.P."/>
            <person name="Lee S.J."/>
            <person name="Levesque L."/>
            <person name="Li R."/>
            <person name="Lin C.F."/>
            <person name="Lin M.F."/>
            <person name="Lindblad-Toh K."/>
            <person name="Llopart A."/>
            <person name="Long M."/>
            <person name="Low L."/>
            <person name="Lozovsky E."/>
            <person name="Lu J."/>
            <person name="Luo M."/>
            <person name="Machado C.A."/>
            <person name="Makalowski W."/>
            <person name="Marzo M."/>
            <person name="Matsuda M."/>
            <person name="Matzkin L."/>
            <person name="McAllister B."/>
            <person name="McBride C.S."/>
            <person name="McKernan B."/>
            <person name="McKernan K."/>
            <person name="Mendez-Lago M."/>
            <person name="Minx P."/>
            <person name="Mollenhauer M.U."/>
            <person name="Montooth K."/>
            <person name="Mount S.M."/>
            <person name="Mu X."/>
            <person name="Myers E."/>
            <person name="Negre B."/>
            <person name="Newfeld S."/>
            <person name="Nielsen R."/>
            <person name="Noor M.A."/>
            <person name="O'Grady P."/>
            <person name="Pachter L."/>
            <person name="Papaceit M."/>
            <person name="Parisi M.J."/>
            <person name="Parisi M."/>
            <person name="Parts L."/>
            <person name="Pedersen J.S."/>
            <person name="Pesole G."/>
            <person name="Phillippy A.M."/>
            <person name="Ponting C.P."/>
            <person name="Pop M."/>
            <person name="Porcelli D."/>
            <person name="Powell J.R."/>
            <person name="Prohaska S."/>
            <person name="Pruitt K."/>
            <person name="Puig M."/>
            <person name="Quesneville H."/>
            <person name="Ram K.R."/>
            <person name="Rand D."/>
            <person name="Rasmussen M.D."/>
            <person name="Reed L.K."/>
            <person name="Reenan R."/>
            <person name="Reily A."/>
            <person name="Remington K.A."/>
            <person name="Rieger T.T."/>
            <person name="Ritchie M.G."/>
            <person name="Robin C."/>
            <person name="Rogers Y.H."/>
            <person name="Rohde C."/>
            <person name="Rozas J."/>
            <person name="Rubenfield M.J."/>
            <person name="Ruiz A."/>
            <person name="Russo S."/>
            <person name="Salzberg S.L."/>
            <person name="Sanchez-Gracia A."/>
            <person name="Saranga D.J."/>
            <person name="Sato H."/>
            <person name="Schaeffer S.W."/>
            <person name="Schatz M.C."/>
            <person name="Schlenke T."/>
            <person name="Schwartz R."/>
            <person name="Segarra C."/>
            <person name="Singh R.S."/>
            <person name="Sirot L."/>
            <person name="Sirota M."/>
            <person name="Sisneros N.B."/>
            <person name="Smith C.D."/>
            <person name="Smith T.F."/>
            <person name="Spieth J."/>
            <person name="Stage D.E."/>
            <person name="Stark A."/>
            <person name="Stephan W."/>
            <person name="Strausberg R.L."/>
            <person name="Strempel S."/>
            <person name="Sturgill D."/>
            <person name="Sutton G."/>
            <person name="Sutton G.G."/>
            <person name="Tao W."/>
            <person name="Teichmann S."/>
            <person name="Tobari Y.N."/>
            <person name="Tomimura Y."/>
            <person name="Tsolas J.M."/>
            <person name="Valente V.L."/>
            <person name="Venter E."/>
            <person name="Venter J.C."/>
            <person name="Vicario S."/>
            <person name="Vieira F.G."/>
            <person name="Vilella A.J."/>
            <person name="Villasante A."/>
            <person name="Walenz B."/>
            <person name="Wang J."/>
            <person name="Wasserman M."/>
            <person name="Watts T."/>
            <person name="Wilson D."/>
            <person name="Wilson R.K."/>
            <person name="Wing R.A."/>
            <person name="Wolfner M.F."/>
            <person name="Wong A."/>
            <person name="Wong G.K."/>
            <person name="Wu C.I."/>
            <person name="Wu G."/>
            <person name="Yamamoto D."/>
            <person name="Yang H.P."/>
            <person name="Yang S.P."/>
            <person name="Yorke J.A."/>
            <person name="Yoshida K."/>
            <person name="Zdobnov E."/>
            <person name="Zhang P."/>
            <person name="Zhang Y."/>
            <person name="Zimin A.V."/>
            <person name="Baldwin J."/>
            <person name="Abdouelleil A."/>
            <person name="Abdulkadir J."/>
            <person name="Abebe A."/>
            <person name="Abera B."/>
            <person name="Abreu J."/>
            <person name="Acer S.C."/>
            <person name="Aftuck L."/>
            <person name="Alexander A."/>
            <person name="An P."/>
            <person name="Anderson E."/>
            <person name="Anderson S."/>
            <person name="Arachi H."/>
            <person name="Azer M."/>
            <person name="Bachantsang P."/>
            <person name="Barry A."/>
            <person name="Bayul T."/>
            <person name="Berlin A."/>
            <person name="Bessette D."/>
            <person name="Bloom T."/>
            <person name="Blye J."/>
            <person name="Boguslavskiy L."/>
            <person name="Bonnet C."/>
            <person name="Boukhgalter B."/>
            <person name="Bourzgui I."/>
            <person name="Brown A."/>
            <person name="Cahill P."/>
            <person name="Channer S."/>
            <person name="Cheshatsang Y."/>
            <person name="Chuda L."/>
            <person name="Citroen M."/>
            <person name="Collymore A."/>
            <person name="Cooke P."/>
            <person name="Costello M."/>
            <person name="D'Aco K."/>
            <person name="Daza R."/>
            <person name="De Haan G."/>
            <person name="DeGray S."/>
            <person name="DeMaso C."/>
            <person name="Dhargay N."/>
            <person name="Dooley K."/>
            <person name="Dooley E."/>
            <person name="Doricent M."/>
            <person name="Dorje P."/>
            <person name="Dorjee K."/>
            <person name="Dupes A."/>
            <person name="Elong R."/>
            <person name="Falk J."/>
            <person name="Farina A."/>
            <person name="Faro S."/>
            <person name="Ferguson D."/>
            <person name="Fisher S."/>
            <person name="Foley C.D."/>
            <person name="Franke A."/>
            <person name="Friedrich D."/>
            <person name="Gadbois L."/>
            <person name="Gearin G."/>
            <person name="Gearin C.R."/>
            <person name="Giannoukos G."/>
            <person name="Goode T."/>
            <person name="Graham J."/>
            <person name="Grandbois E."/>
            <person name="Grewal S."/>
            <person name="Gyaltsen K."/>
            <person name="Hafez N."/>
            <person name="Hagos B."/>
            <person name="Hall J."/>
            <person name="Henson C."/>
            <person name="Hollinger A."/>
            <person name="Honan T."/>
            <person name="Huard M.D."/>
            <person name="Hughes L."/>
            <person name="Hurhula B."/>
            <person name="Husby M.E."/>
            <person name="Kamat A."/>
            <person name="Kanga B."/>
            <person name="Kashin S."/>
            <person name="Khazanovich D."/>
            <person name="Kisner P."/>
            <person name="Lance K."/>
            <person name="Lara M."/>
            <person name="Lee W."/>
            <person name="Lennon N."/>
            <person name="Letendre F."/>
            <person name="LeVine R."/>
            <person name="Lipovsky A."/>
            <person name="Liu X."/>
            <person name="Liu J."/>
            <person name="Liu S."/>
            <person name="Lokyitsang T."/>
            <person name="Lokyitsang Y."/>
            <person name="Lubonja R."/>
            <person name="Lui A."/>
            <person name="MacDonald P."/>
            <person name="Magnisalis V."/>
            <person name="Maru K."/>
            <person name="Matthews C."/>
            <person name="McCusker W."/>
            <person name="McDonough S."/>
            <person name="Mehta T."/>
            <person name="Meldrim J."/>
            <person name="Meneus L."/>
            <person name="Mihai O."/>
            <person name="Mihalev A."/>
            <person name="Mihova T."/>
            <person name="Mittelman R."/>
            <person name="Mlenga V."/>
            <person name="Montmayeur A."/>
            <person name="Mulrain L."/>
            <person name="Navidi A."/>
            <person name="Naylor J."/>
            <person name="Negash T."/>
            <person name="Nguyen T."/>
            <person name="Nguyen N."/>
            <person name="Nicol R."/>
            <person name="Norbu C."/>
            <person name="Norbu N."/>
            <person name="Novod N."/>
            <person name="O'Neill B."/>
            <person name="Osman S."/>
            <person name="Markiewicz E."/>
            <person name="Oyono O.L."/>
            <person name="Patti C."/>
            <person name="Phunkhang P."/>
            <person name="Pierre F."/>
            <person name="Priest M."/>
            <person name="Raghuraman S."/>
            <person name="Rege F."/>
            <person name="Reyes R."/>
            <person name="Rise C."/>
            <person name="Rogov P."/>
            <person name="Ross K."/>
            <person name="Ryan E."/>
            <person name="Settipalli S."/>
            <person name="Shea T."/>
            <person name="Sherpa N."/>
            <person name="Shi L."/>
            <person name="Shih D."/>
            <person name="Sparrow T."/>
            <person name="Spaulding J."/>
            <person name="Stalker J."/>
            <person name="Stange-Thomann N."/>
            <person name="Stavropoulos S."/>
            <person name="Stone C."/>
            <person name="Strader C."/>
            <person name="Tesfaye S."/>
            <person name="Thomson T."/>
            <person name="Thoulutsang Y."/>
            <person name="Thoulutsang D."/>
            <person name="Topham K."/>
            <person name="Topping I."/>
            <person name="Tsamla T."/>
            <person name="Vassiliev H."/>
            <person name="Vo A."/>
            <person name="Wangchuk T."/>
            <person name="Wangdi T."/>
            <person name="Weiand M."/>
            <person name="Wilkinson J."/>
            <person name="Wilson A."/>
            <person name="Yadav S."/>
            <person name="Young G."/>
            <person name="Yu Q."/>
            <person name="Zembek L."/>
            <person name="Zhong D."/>
            <person name="Zimmer A."/>
            <person name="Zwirko Z."/>
            <person name="Jaffe D.B."/>
            <person name="Alvarez P."/>
            <person name="Brockman W."/>
            <person name="Butler J."/>
            <person name="Chin C."/>
            <person name="Gnerre S."/>
            <person name="Grabherr M."/>
            <person name="Kleber M."/>
            <person name="Mauceli E."/>
            <person name="MacCallum I."/>
        </authorList>
    </citation>
    <scope>NUCLEOTIDE SEQUENCE [LARGE SCALE GENOMIC DNA]</scope>
    <source>
        <strain evidence="12">Tucson 15287-2541.00</strain>
    </source>
</reference>
<dbReference type="PRINTS" id="PR01168">
    <property type="entry name" value="ALCDHDRGNASE"/>
</dbReference>
<dbReference type="InterPro" id="IPR002347">
    <property type="entry name" value="SDR_fam"/>
</dbReference>
<evidence type="ECO:0000256" key="8">
    <source>
        <dbReference type="ARBA" id="ARBA00049243"/>
    </source>
</evidence>
<sequence>MHTCREIVKKGPKNLLILDKIEKSETIKNLQELNPETTTVTYYPYDVTVSLVESKKMLTTIFEKFKKIDLLINGASILDDHQVEETIAVNFTGMMNTISALMDFWDKQKGCSGGAIANICSVAAFNPIYQLPVYSASMAAVFSFTNSLAKLAPITGVTAYSINLGIMRASLVGQYNSWMDVEPCVVHLLLQHPTQTPTNAARNFVKAIEANKNGAIWKLDLADLEEVKWTGFKHWDPRI</sequence>
<dbReference type="STRING" id="7222.B4JRA3"/>
<organism evidence="12">
    <name type="scientific">Drosophila grimshawi</name>
    <name type="common">Hawaiian fruit fly</name>
    <name type="synonym">Idiomyia grimshawi</name>
    <dbReference type="NCBI Taxonomy" id="7222"/>
    <lineage>
        <taxon>Eukaryota</taxon>
        <taxon>Metazoa</taxon>
        <taxon>Ecdysozoa</taxon>
        <taxon>Arthropoda</taxon>
        <taxon>Hexapoda</taxon>
        <taxon>Insecta</taxon>
        <taxon>Pterygota</taxon>
        <taxon>Neoptera</taxon>
        <taxon>Endopterygota</taxon>
        <taxon>Diptera</taxon>
        <taxon>Brachycera</taxon>
        <taxon>Muscomorpha</taxon>
        <taxon>Ephydroidea</taxon>
        <taxon>Drosophilidae</taxon>
        <taxon>Drosophila</taxon>
        <taxon>Hawaiian Drosophila</taxon>
    </lineage>
</organism>
<dbReference type="OMA" id="WVVENDE"/>
<evidence type="ECO:0000256" key="3">
    <source>
        <dbReference type="ARBA" id="ARBA00013190"/>
    </source>
</evidence>
<dbReference type="KEGG" id="dgr:6567070"/>
<dbReference type="InterPro" id="IPR036291">
    <property type="entry name" value="NAD(P)-bd_dom_sf"/>
</dbReference>
<keyword evidence="5" id="KW-0560">Oxidoreductase</keyword>
<accession>B4JRA3</accession>
<dbReference type="PANTHER" id="PTHR44229:SF8">
    <property type="entry name" value="ALCOHOL DEHYDROGENASE-RELATED"/>
    <property type="match status" value="1"/>
</dbReference>
<dbReference type="Gene3D" id="3.40.50.720">
    <property type="entry name" value="NAD(P)-binding Rossmann-like Domain"/>
    <property type="match status" value="1"/>
</dbReference>
<dbReference type="AlphaFoldDB" id="B4JRA3"/>
<evidence type="ECO:0000256" key="9">
    <source>
        <dbReference type="RuleBase" id="RU000363"/>
    </source>
</evidence>
<comment type="subunit">
    <text evidence="2 10">Homodimer.</text>
</comment>
<keyword evidence="12" id="KW-1185">Reference proteome</keyword>
<dbReference type="eggNOG" id="KOG4169">
    <property type="taxonomic scope" value="Eukaryota"/>
</dbReference>
<name>B4JRA3_DROGR</name>
<dbReference type="SUPFAM" id="SSF51735">
    <property type="entry name" value="NAD(P)-binding Rossmann-fold domains"/>
    <property type="match status" value="1"/>
</dbReference>
<dbReference type="Pfam" id="PF00106">
    <property type="entry name" value="adh_short"/>
    <property type="match status" value="1"/>
</dbReference>
<dbReference type="EMBL" id="CH916372">
    <property type="protein sequence ID" value="EDV99433.1"/>
    <property type="molecule type" value="Genomic_DNA"/>
</dbReference>